<dbReference type="InterPro" id="IPR011701">
    <property type="entry name" value="MFS"/>
</dbReference>
<dbReference type="EMBL" id="BAABWH010000005">
    <property type="protein sequence ID" value="GAA6145844.1"/>
    <property type="molecule type" value="Genomic_DNA"/>
</dbReference>
<keyword evidence="2 4" id="KW-1133">Transmembrane helix</keyword>
<feature type="transmembrane region" description="Helical" evidence="4">
    <location>
        <begin position="257"/>
        <end position="276"/>
    </location>
</feature>
<feature type="transmembrane region" description="Helical" evidence="4">
    <location>
        <begin position="101"/>
        <end position="125"/>
    </location>
</feature>
<dbReference type="SUPFAM" id="SSF103473">
    <property type="entry name" value="MFS general substrate transporter"/>
    <property type="match status" value="1"/>
</dbReference>
<gene>
    <name evidence="6" type="ORF">NBRC116585_19620</name>
</gene>
<feature type="transmembrane region" description="Helical" evidence="4">
    <location>
        <begin position="283"/>
        <end position="301"/>
    </location>
</feature>
<evidence type="ECO:0000259" key="5">
    <source>
        <dbReference type="PROSITE" id="PS50850"/>
    </source>
</evidence>
<dbReference type="PANTHER" id="PTHR23534">
    <property type="entry name" value="MFS PERMEASE"/>
    <property type="match status" value="1"/>
</dbReference>
<dbReference type="InterPro" id="IPR036259">
    <property type="entry name" value="MFS_trans_sf"/>
</dbReference>
<evidence type="ECO:0000256" key="2">
    <source>
        <dbReference type="ARBA" id="ARBA00022989"/>
    </source>
</evidence>
<dbReference type="InterPro" id="IPR020846">
    <property type="entry name" value="MFS_dom"/>
</dbReference>
<feature type="transmembrane region" description="Helical" evidence="4">
    <location>
        <begin position="12"/>
        <end position="38"/>
    </location>
</feature>
<keyword evidence="7" id="KW-1185">Reference proteome</keyword>
<evidence type="ECO:0000313" key="7">
    <source>
        <dbReference type="Proteomes" id="UP001481413"/>
    </source>
</evidence>
<evidence type="ECO:0000256" key="1">
    <source>
        <dbReference type="ARBA" id="ARBA00022692"/>
    </source>
</evidence>
<sequence length="397" mass="41585">MQLSQTQQTNNIWRLAIAQALAGANAVVIYATGAIIGFRLAPDPLLATLPVSLFVVGMALCILPSGMIAQRYGRIPAFLVGTGFGVASGLCALIAVLQDSFVWLCLSSVGGGAYASVVLSFRFAATDGVAPERQARALSLVMAGGVAAGVVGPQLVTHTMHLSIPGMTSPDYALTFLVQAAVAILAAVVLVGVTLPKPTPEESVGGRPLRELIQQPLFLSAVTCGAVSYLVMNFLMTAAPLAMQFHGHSQTDANLGIQWHVIAMYAPSFFTGQLIARFGAVRIAISGLLLTALSASISLSGTGIAEFWTMLVILGVGWNFGFLGASALILRCHRPEEKNQVQSLNDFIVFSLMAMGSFASGGVLSHWGWDTVLIISFAPVIVACIAMLMMSSKIASE</sequence>
<reference evidence="6 7" key="1">
    <citation type="submission" date="2024-04" db="EMBL/GenBank/DDBJ databases">
        <title>Draft genome sequence of Thalassolituus maritimus NBRC 116585.</title>
        <authorList>
            <person name="Miyakawa T."/>
            <person name="Kusuya Y."/>
            <person name="Miura T."/>
        </authorList>
    </citation>
    <scope>NUCLEOTIDE SEQUENCE [LARGE SCALE GENOMIC DNA]</scope>
    <source>
        <strain evidence="6 7">5NW40-0001</strain>
    </source>
</reference>
<feature type="transmembrane region" description="Helical" evidence="4">
    <location>
        <begin position="176"/>
        <end position="196"/>
    </location>
</feature>
<protein>
    <submittedName>
        <fullName evidence="6">MFS transporter</fullName>
    </submittedName>
</protein>
<keyword evidence="3 4" id="KW-0472">Membrane</keyword>
<feature type="transmembrane region" description="Helical" evidence="4">
    <location>
        <begin position="344"/>
        <end position="365"/>
    </location>
</feature>
<feature type="transmembrane region" description="Helical" evidence="4">
    <location>
        <begin position="75"/>
        <end position="95"/>
    </location>
</feature>
<evidence type="ECO:0000256" key="3">
    <source>
        <dbReference type="ARBA" id="ARBA00023136"/>
    </source>
</evidence>
<keyword evidence="1 4" id="KW-0812">Transmembrane</keyword>
<dbReference type="RefSeq" id="WP_353294949.1">
    <property type="nucleotide sequence ID" value="NZ_BAABWH010000005.1"/>
</dbReference>
<organism evidence="6 7">
    <name type="scientific">Thalassolituus maritimus</name>
    <dbReference type="NCBI Taxonomy" id="484498"/>
    <lineage>
        <taxon>Bacteria</taxon>
        <taxon>Pseudomonadati</taxon>
        <taxon>Pseudomonadota</taxon>
        <taxon>Gammaproteobacteria</taxon>
        <taxon>Oceanospirillales</taxon>
        <taxon>Oceanospirillaceae</taxon>
        <taxon>Thalassolituus</taxon>
    </lineage>
</organism>
<evidence type="ECO:0000256" key="4">
    <source>
        <dbReference type="SAM" id="Phobius"/>
    </source>
</evidence>
<dbReference type="PROSITE" id="PS50850">
    <property type="entry name" value="MFS"/>
    <property type="match status" value="1"/>
</dbReference>
<dbReference type="Pfam" id="PF07690">
    <property type="entry name" value="MFS_1"/>
    <property type="match status" value="1"/>
</dbReference>
<dbReference type="Proteomes" id="UP001481413">
    <property type="component" value="Unassembled WGS sequence"/>
</dbReference>
<feature type="transmembrane region" description="Helical" evidence="4">
    <location>
        <begin position="44"/>
        <end position="63"/>
    </location>
</feature>
<dbReference type="PANTHER" id="PTHR23534:SF1">
    <property type="entry name" value="MAJOR FACILITATOR SUPERFAMILY PROTEIN"/>
    <property type="match status" value="1"/>
</dbReference>
<accession>A0ABQ0A0C9</accession>
<comment type="caution">
    <text evidence="6">The sequence shown here is derived from an EMBL/GenBank/DDBJ whole genome shotgun (WGS) entry which is preliminary data.</text>
</comment>
<feature type="transmembrane region" description="Helical" evidence="4">
    <location>
        <begin position="217"/>
        <end position="237"/>
    </location>
</feature>
<evidence type="ECO:0000313" key="6">
    <source>
        <dbReference type="EMBL" id="GAA6145844.1"/>
    </source>
</evidence>
<name>A0ABQ0A0C9_9GAMM</name>
<feature type="domain" description="Major facilitator superfamily (MFS) profile" evidence="5">
    <location>
        <begin position="217"/>
        <end position="397"/>
    </location>
</feature>
<proteinExistence type="predicted"/>
<feature type="transmembrane region" description="Helical" evidence="4">
    <location>
        <begin position="137"/>
        <end position="156"/>
    </location>
</feature>
<feature type="transmembrane region" description="Helical" evidence="4">
    <location>
        <begin position="371"/>
        <end position="390"/>
    </location>
</feature>
<dbReference type="Gene3D" id="1.20.1250.20">
    <property type="entry name" value="MFS general substrate transporter like domains"/>
    <property type="match status" value="1"/>
</dbReference>
<feature type="transmembrane region" description="Helical" evidence="4">
    <location>
        <begin position="307"/>
        <end position="332"/>
    </location>
</feature>